<dbReference type="RefSeq" id="WP_013422067.1">
    <property type="nucleotide sequence ID" value="NC_014666.1"/>
</dbReference>
<organism evidence="2 3">
    <name type="scientific">Pseudofrankia inefficax (strain DSM 45817 / CECT 9037 / DDB 130130 / EuI1c)</name>
    <name type="common">Frankia inefficax</name>
    <dbReference type="NCBI Taxonomy" id="298654"/>
    <lineage>
        <taxon>Bacteria</taxon>
        <taxon>Bacillati</taxon>
        <taxon>Actinomycetota</taxon>
        <taxon>Actinomycetes</taxon>
        <taxon>Frankiales</taxon>
        <taxon>Frankiaceae</taxon>
        <taxon>Pseudofrankia</taxon>
    </lineage>
</organism>
<evidence type="ECO:0000259" key="1">
    <source>
        <dbReference type="Pfam" id="PF11716"/>
    </source>
</evidence>
<dbReference type="InterPro" id="IPR024344">
    <property type="entry name" value="MDMPI_metal-binding"/>
</dbReference>
<dbReference type="InParanoid" id="E3IWA4"/>
<dbReference type="OrthoDB" id="5185819at2"/>
<dbReference type="eggNOG" id="COG1576">
    <property type="taxonomic scope" value="Bacteria"/>
</dbReference>
<dbReference type="SUPFAM" id="SSF109854">
    <property type="entry name" value="DinB/YfiT-like putative metalloenzymes"/>
    <property type="match status" value="1"/>
</dbReference>
<dbReference type="InterPro" id="IPR017517">
    <property type="entry name" value="Maleyloyr_isom"/>
</dbReference>
<accession>E3IWA4</accession>
<dbReference type="Pfam" id="PF11716">
    <property type="entry name" value="MDMPI_N"/>
    <property type="match status" value="1"/>
</dbReference>
<name>E3IWA4_PSEI1</name>
<dbReference type="Gene3D" id="1.20.120.450">
    <property type="entry name" value="dinb family like domain"/>
    <property type="match status" value="1"/>
</dbReference>
<dbReference type="HOGENOM" id="CLU_051661_2_1_11"/>
<proteinExistence type="predicted"/>
<dbReference type="EMBL" id="CP002299">
    <property type="protein sequence ID" value="ADP78946.1"/>
    <property type="molecule type" value="Genomic_DNA"/>
</dbReference>
<dbReference type="NCBIfam" id="TIGR03083">
    <property type="entry name" value="maleylpyruvate isomerase family mycothiol-dependent enzyme"/>
    <property type="match status" value="1"/>
</dbReference>
<dbReference type="STRING" id="298654.FraEuI1c_0868"/>
<dbReference type="AlphaFoldDB" id="E3IWA4"/>
<keyword evidence="3" id="KW-1185">Reference proteome</keyword>
<dbReference type="NCBIfam" id="TIGR03086">
    <property type="entry name" value="TIGR03086 family metal-binding protein"/>
    <property type="match status" value="1"/>
</dbReference>
<reference evidence="2 3" key="1">
    <citation type="submission" date="2010-10" db="EMBL/GenBank/DDBJ databases">
        <title>Complete sequence of Frankia sp. EuI1c.</title>
        <authorList>
            <consortium name="US DOE Joint Genome Institute"/>
            <person name="Lucas S."/>
            <person name="Copeland A."/>
            <person name="Lapidus A."/>
            <person name="Cheng J.-F."/>
            <person name="Bruce D."/>
            <person name="Goodwin L."/>
            <person name="Pitluck S."/>
            <person name="Chertkov O."/>
            <person name="Detter J.C."/>
            <person name="Han C."/>
            <person name="Tapia R."/>
            <person name="Land M."/>
            <person name="Hauser L."/>
            <person name="Jeffries C."/>
            <person name="Kyrpides N."/>
            <person name="Ivanova N."/>
            <person name="Mikhailova N."/>
            <person name="Beauchemin N."/>
            <person name="Sen A."/>
            <person name="Sur S.A."/>
            <person name="Gtari M."/>
            <person name="Wall L."/>
            <person name="Tisa L."/>
            <person name="Woyke T."/>
        </authorList>
    </citation>
    <scope>NUCLEOTIDE SEQUENCE [LARGE SCALE GENOMIC DNA]</scope>
    <source>
        <strain evidence="3">DSM 45817 / CECT 9037 / EuI1c</strain>
    </source>
</reference>
<protein>
    <recommendedName>
        <fullName evidence="1">Mycothiol-dependent maleylpyruvate isomerase metal-binding domain-containing protein</fullName>
    </recommendedName>
</protein>
<sequence>MEIFDALDGAVTSTAGIIKTVRPDQLDATTPCTQWDVRTLLNHLVGTLWLGEALFTDSAPRHPMPPGGLPGTDLVGDDPATAYATASAALLAAARVGDTLTRLHTTPLGDMPGPALAGLTTLDILVHGWDLATATGQPTVLDEDLASHVLAFAGQAITDDFRGTAIGPALPVAATAPVTDRLVGFLGRQP</sequence>
<gene>
    <name evidence="2" type="ordered locus">FraEuI1c_0868</name>
</gene>
<dbReference type="InterPro" id="IPR017520">
    <property type="entry name" value="CHP03086"/>
</dbReference>
<dbReference type="GO" id="GO:0046872">
    <property type="term" value="F:metal ion binding"/>
    <property type="evidence" value="ECO:0007669"/>
    <property type="project" value="InterPro"/>
</dbReference>
<feature type="domain" description="Mycothiol-dependent maleylpyruvate isomerase metal-binding" evidence="1">
    <location>
        <begin position="12"/>
        <end position="132"/>
    </location>
</feature>
<dbReference type="InterPro" id="IPR034660">
    <property type="entry name" value="DinB/YfiT-like"/>
</dbReference>
<evidence type="ECO:0000313" key="3">
    <source>
        <dbReference type="Proteomes" id="UP000002484"/>
    </source>
</evidence>
<evidence type="ECO:0000313" key="2">
    <source>
        <dbReference type="EMBL" id="ADP78946.1"/>
    </source>
</evidence>
<dbReference type="KEGG" id="fri:FraEuI1c_0868"/>
<dbReference type="Proteomes" id="UP000002484">
    <property type="component" value="Chromosome"/>
</dbReference>